<name>A0A855NAX4_CAMHY</name>
<evidence type="ECO:0000313" key="7">
    <source>
        <dbReference type="Proteomes" id="UP000239685"/>
    </source>
</evidence>
<organism evidence="4 7">
    <name type="scientific">Campylobacter hyointestinalis subsp. hyointestinalis</name>
    <dbReference type="NCBI Taxonomy" id="91352"/>
    <lineage>
        <taxon>Bacteria</taxon>
        <taxon>Pseudomonadati</taxon>
        <taxon>Campylobacterota</taxon>
        <taxon>Epsilonproteobacteria</taxon>
        <taxon>Campylobacterales</taxon>
        <taxon>Campylobacteraceae</taxon>
        <taxon>Campylobacter</taxon>
    </lineage>
</organism>
<evidence type="ECO:0000313" key="6">
    <source>
        <dbReference type="Proteomes" id="UP000052257"/>
    </source>
</evidence>
<keyword evidence="1" id="KW-0732">Signal</keyword>
<dbReference type="Proteomes" id="UP000052257">
    <property type="component" value="Unassembled WGS sequence"/>
</dbReference>
<dbReference type="AlphaFoldDB" id="A0A855NAX4"/>
<reference evidence="4 7" key="2">
    <citation type="submission" date="2017-06" db="EMBL/GenBank/DDBJ databases">
        <title>Updating the genomic taxonomy and epidemiology of Campylobacter hyointestinalis; discovery in New Zealand farmed ruminants.</title>
        <authorList>
            <person name="Wilkinson D.A."/>
            <person name="Fayaz A."/>
            <person name="Biggs P.J."/>
            <person name="Midwinter A.C."/>
        </authorList>
    </citation>
    <scope>NUCLEOTIDE SEQUENCE [LARGE SCALE GENOMIC DNA]</scope>
    <source>
        <strain evidence="4 7">S1614a</strain>
    </source>
</reference>
<dbReference type="Pfam" id="PF04170">
    <property type="entry name" value="NlpE"/>
    <property type="match status" value="1"/>
</dbReference>
<dbReference type="Gene3D" id="2.40.128.640">
    <property type="match status" value="1"/>
</dbReference>
<evidence type="ECO:0000256" key="1">
    <source>
        <dbReference type="SAM" id="SignalP"/>
    </source>
</evidence>
<evidence type="ECO:0000313" key="5">
    <source>
        <dbReference type="Proteomes" id="UP000052245"/>
    </source>
</evidence>
<proteinExistence type="predicted"/>
<evidence type="ECO:0000313" key="4">
    <source>
        <dbReference type="EMBL" id="PPB71697.1"/>
    </source>
</evidence>
<evidence type="ECO:0000313" key="3">
    <source>
        <dbReference type="EMBL" id="CUU76633.1"/>
    </source>
</evidence>
<dbReference type="EMBL" id="NIQP01000004">
    <property type="protein sequence ID" value="PPB71697.1"/>
    <property type="molecule type" value="Genomic_DNA"/>
</dbReference>
<sequence>MKKRLLCLFMVAFFVGCSSQSGVKTFKTSLPCGDCDEIVSVLVLDDNGSFSLSDTYVKDTNQTFTKNGVYSVEGDIIVIVDNNDTLRFKKDGANLNRLDLEGNVVEGPFKDNYIYKFSK</sequence>
<comment type="caution">
    <text evidence="4">The sequence shown here is derived from an EMBL/GenBank/DDBJ whole genome shotgun (WGS) entry which is preliminary data.</text>
</comment>
<dbReference type="EMBL" id="FAVC01000001">
    <property type="protein sequence ID" value="CUU76396.1"/>
    <property type="molecule type" value="Genomic_DNA"/>
</dbReference>
<dbReference type="EMBL" id="FAUW01000002">
    <property type="protein sequence ID" value="CUU76633.1"/>
    <property type="molecule type" value="Genomic_DNA"/>
</dbReference>
<feature type="chain" id="PRO_5032530173" evidence="1">
    <location>
        <begin position="24"/>
        <end position="119"/>
    </location>
</feature>
<feature type="signal peptide" evidence="1">
    <location>
        <begin position="1"/>
        <end position="23"/>
    </location>
</feature>
<dbReference type="InterPro" id="IPR007298">
    <property type="entry name" value="Cu-R_lipoprotein_NlpE"/>
</dbReference>
<accession>A0A855NAX4</accession>
<dbReference type="PROSITE" id="PS51257">
    <property type="entry name" value="PROKAR_LIPOPROTEIN"/>
    <property type="match status" value="1"/>
</dbReference>
<gene>
    <name evidence="2" type="primary">nlpE</name>
    <name evidence="4" type="ORF">CDQ78_04795</name>
    <name evidence="3" type="ORF">ERS739220_00784</name>
    <name evidence="2" type="ORF">ERS739223_00619</name>
</gene>
<dbReference type="RefSeq" id="WP_034962822.1">
    <property type="nucleotide sequence ID" value="NZ_CBCRTP010000026.1"/>
</dbReference>
<protein>
    <submittedName>
        <fullName evidence="2">Copper homeostasis protein CutF</fullName>
    </submittedName>
    <submittedName>
        <fullName evidence="4">Copper resistance protein NlpE</fullName>
    </submittedName>
</protein>
<dbReference type="Proteomes" id="UP000052245">
    <property type="component" value="Unassembled WGS sequence"/>
</dbReference>
<evidence type="ECO:0000313" key="2">
    <source>
        <dbReference type="EMBL" id="CUU76396.1"/>
    </source>
</evidence>
<reference evidence="5 6" key="1">
    <citation type="submission" date="2015-11" db="EMBL/GenBank/DDBJ databases">
        <authorList>
            <consortium name="Pathogen Informatics"/>
        </authorList>
    </citation>
    <scope>NUCLEOTIDE SEQUENCE [LARGE SCALE GENOMIC DNA]</scope>
    <source>
        <strain evidence="3 6">006A-0191</strain>
        <strain evidence="2 5">007A-0283</strain>
    </source>
</reference>
<dbReference type="Proteomes" id="UP000239685">
    <property type="component" value="Unassembled WGS sequence"/>
</dbReference>